<dbReference type="Proteomes" id="UP001612741">
    <property type="component" value="Unassembled WGS sequence"/>
</dbReference>
<evidence type="ECO:0000313" key="2">
    <source>
        <dbReference type="Proteomes" id="UP001612741"/>
    </source>
</evidence>
<gene>
    <name evidence="1" type="ORF">ACIBG2_46720</name>
</gene>
<name>A0ABW7ZBY0_9ACTN</name>
<organism evidence="1 2">
    <name type="scientific">Nonomuraea typhae</name>
    <dbReference type="NCBI Taxonomy" id="2603600"/>
    <lineage>
        <taxon>Bacteria</taxon>
        <taxon>Bacillati</taxon>
        <taxon>Actinomycetota</taxon>
        <taxon>Actinomycetes</taxon>
        <taxon>Streptosporangiales</taxon>
        <taxon>Streptosporangiaceae</taxon>
        <taxon>Nonomuraea</taxon>
    </lineage>
</organism>
<keyword evidence="2" id="KW-1185">Reference proteome</keyword>
<protein>
    <submittedName>
        <fullName evidence="1">Uncharacterized protein</fullName>
    </submittedName>
</protein>
<dbReference type="EMBL" id="JBITGY010000017">
    <property type="protein sequence ID" value="MFI6504948.1"/>
    <property type="molecule type" value="Genomic_DNA"/>
</dbReference>
<sequence length="76" mass="8332">MSEDQITTIGKCYACKRTFGYIPAKVMTITIDPETGVPPDMTVLGGQREPSPEALARSVKEPICPACVERARRFTT</sequence>
<proteinExistence type="predicted"/>
<comment type="caution">
    <text evidence="1">The sequence shown here is derived from an EMBL/GenBank/DDBJ whole genome shotgun (WGS) entry which is preliminary data.</text>
</comment>
<evidence type="ECO:0000313" key="1">
    <source>
        <dbReference type="EMBL" id="MFI6504948.1"/>
    </source>
</evidence>
<dbReference type="RefSeq" id="WP_397090924.1">
    <property type="nucleotide sequence ID" value="NZ_JBITGY010000017.1"/>
</dbReference>
<reference evidence="1 2" key="1">
    <citation type="submission" date="2024-10" db="EMBL/GenBank/DDBJ databases">
        <title>The Natural Products Discovery Center: Release of the First 8490 Sequenced Strains for Exploring Actinobacteria Biosynthetic Diversity.</title>
        <authorList>
            <person name="Kalkreuter E."/>
            <person name="Kautsar S.A."/>
            <person name="Yang D."/>
            <person name="Bader C.D."/>
            <person name="Teijaro C.N."/>
            <person name="Fluegel L."/>
            <person name="Davis C.M."/>
            <person name="Simpson J.R."/>
            <person name="Lauterbach L."/>
            <person name="Steele A.D."/>
            <person name="Gui C."/>
            <person name="Meng S."/>
            <person name="Li G."/>
            <person name="Viehrig K."/>
            <person name="Ye F."/>
            <person name="Su P."/>
            <person name="Kiefer A.F."/>
            <person name="Nichols A."/>
            <person name="Cepeda A.J."/>
            <person name="Yan W."/>
            <person name="Fan B."/>
            <person name="Jiang Y."/>
            <person name="Adhikari A."/>
            <person name="Zheng C.-J."/>
            <person name="Schuster L."/>
            <person name="Cowan T.M."/>
            <person name="Smanski M.J."/>
            <person name="Chevrette M.G."/>
            <person name="De Carvalho L.P.S."/>
            <person name="Shen B."/>
        </authorList>
    </citation>
    <scope>NUCLEOTIDE SEQUENCE [LARGE SCALE GENOMIC DNA]</scope>
    <source>
        <strain evidence="1 2">NPDC050545</strain>
    </source>
</reference>
<accession>A0ABW7ZBY0</accession>